<keyword evidence="4 5" id="KW-0472">Membrane</keyword>
<evidence type="ECO:0000313" key="6">
    <source>
        <dbReference type="EMBL" id="CAF1510693.1"/>
    </source>
</evidence>
<organism evidence="6 8">
    <name type="scientific">Rotaria sordida</name>
    <dbReference type="NCBI Taxonomy" id="392033"/>
    <lineage>
        <taxon>Eukaryota</taxon>
        <taxon>Metazoa</taxon>
        <taxon>Spiralia</taxon>
        <taxon>Gnathifera</taxon>
        <taxon>Rotifera</taxon>
        <taxon>Eurotatoria</taxon>
        <taxon>Bdelloidea</taxon>
        <taxon>Philodinida</taxon>
        <taxon>Philodinidae</taxon>
        <taxon>Rotaria</taxon>
    </lineage>
</organism>
<comment type="subcellular location">
    <subcellularLocation>
        <location evidence="1">Membrane</location>
    </subcellularLocation>
</comment>
<gene>
    <name evidence="7" type="ORF">JXQ802_LOCUS55661</name>
    <name evidence="6" type="ORF">PYM288_LOCUS39126</name>
</gene>
<dbReference type="Pfam" id="PF00083">
    <property type="entry name" value="Sugar_tr"/>
    <property type="match status" value="1"/>
</dbReference>
<evidence type="ECO:0000313" key="7">
    <source>
        <dbReference type="EMBL" id="CAF1658436.1"/>
    </source>
</evidence>
<feature type="transmembrane region" description="Helical" evidence="5">
    <location>
        <begin position="86"/>
        <end position="107"/>
    </location>
</feature>
<evidence type="ECO:0000256" key="4">
    <source>
        <dbReference type="ARBA" id="ARBA00023136"/>
    </source>
</evidence>
<evidence type="ECO:0008006" key="10">
    <source>
        <dbReference type="Google" id="ProtNLM"/>
    </source>
</evidence>
<dbReference type="Proteomes" id="UP000663854">
    <property type="component" value="Unassembled WGS sequence"/>
</dbReference>
<dbReference type="GO" id="GO:0022857">
    <property type="term" value="F:transmembrane transporter activity"/>
    <property type="evidence" value="ECO:0007669"/>
    <property type="project" value="InterPro"/>
</dbReference>
<dbReference type="Gene3D" id="1.20.1250.20">
    <property type="entry name" value="MFS general substrate transporter like domains"/>
    <property type="match status" value="1"/>
</dbReference>
<comment type="caution">
    <text evidence="6">The sequence shown here is derived from an EMBL/GenBank/DDBJ whole genome shotgun (WGS) entry which is preliminary data.</text>
</comment>
<keyword evidence="2 5" id="KW-0812">Transmembrane</keyword>
<sequence>MQRMNLRDELSDSTQRGCTLWLLISCVILTFTTAFVYGWGLGAPNMYNHYTELFLKGENPCGMACVVVPPYIGEIASQRVRGAAGAVFRLSLTIGILIAQLTGMPFIA</sequence>
<dbReference type="EMBL" id="CAJNOL010012100">
    <property type="protein sequence ID" value="CAF1658436.1"/>
    <property type="molecule type" value="Genomic_DNA"/>
</dbReference>
<name>A0A815TZD5_9BILA</name>
<dbReference type="GO" id="GO:0016020">
    <property type="term" value="C:membrane"/>
    <property type="evidence" value="ECO:0007669"/>
    <property type="project" value="UniProtKB-SubCell"/>
</dbReference>
<dbReference type="InterPro" id="IPR005828">
    <property type="entry name" value="MFS_sugar_transport-like"/>
</dbReference>
<keyword evidence="3 5" id="KW-1133">Transmembrane helix</keyword>
<dbReference type="AlphaFoldDB" id="A0A815TZD5"/>
<dbReference type="Proteomes" id="UP000663870">
    <property type="component" value="Unassembled WGS sequence"/>
</dbReference>
<evidence type="ECO:0000313" key="9">
    <source>
        <dbReference type="Proteomes" id="UP000663870"/>
    </source>
</evidence>
<dbReference type="EMBL" id="CAJNOH010010285">
    <property type="protein sequence ID" value="CAF1510693.1"/>
    <property type="molecule type" value="Genomic_DNA"/>
</dbReference>
<evidence type="ECO:0000256" key="2">
    <source>
        <dbReference type="ARBA" id="ARBA00022692"/>
    </source>
</evidence>
<accession>A0A815TZD5</accession>
<feature type="transmembrane region" description="Helical" evidence="5">
    <location>
        <begin position="20"/>
        <end position="40"/>
    </location>
</feature>
<reference evidence="6" key="1">
    <citation type="submission" date="2021-02" db="EMBL/GenBank/DDBJ databases">
        <authorList>
            <person name="Nowell W R."/>
        </authorList>
    </citation>
    <scope>NUCLEOTIDE SEQUENCE</scope>
</reference>
<keyword evidence="9" id="KW-1185">Reference proteome</keyword>
<evidence type="ECO:0000313" key="8">
    <source>
        <dbReference type="Proteomes" id="UP000663854"/>
    </source>
</evidence>
<proteinExistence type="predicted"/>
<dbReference type="InterPro" id="IPR036259">
    <property type="entry name" value="MFS_trans_sf"/>
</dbReference>
<evidence type="ECO:0000256" key="1">
    <source>
        <dbReference type="ARBA" id="ARBA00004370"/>
    </source>
</evidence>
<feature type="non-terminal residue" evidence="6">
    <location>
        <position position="1"/>
    </location>
</feature>
<protein>
    <recommendedName>
        <fullName evidence="10">Major facilitator superfamily (MFS) profile domain-containing protein</fullName>
    </recommendedName>
</protein>
<evidence type="ECO:0000256" key="5">
    <source>
        <dbReference type="SAM" id="Phobius"/>
    </source>
</evidence>
<evidence type="ECO:0000256" key="3">
    <source>
        <dbReference type="ARBA" id="ARBA00022989"/>
    </source>
</evidence>